<keyword evidence="3" id="KW-1185">Reference proteome</keyword>
<keyword evidence="1" id="KW-1133">Transmembrane helix</keyword>
<evidence type="ECO:0000256" key="1">
    <source>
        <dbReference type="SAM" id="Phobius"/>
    </source>
</evidence>
<dbReference type="InterPro" id="IPR017850">
    <property type="entry name" value="Alkaline_phosphatase_core_sf"/>
</dbReference>
<comment type="caution">
    <text evidence="2">The sequence shown here is derived from an EMBL/GenBank/DDBJ whole genome shotgun (WGS) entry which is preliminary data.</text>
</comment>
<dbReference type="PANTHER" id="PTHR23071">
    <property type="entry name" value="PHOSPHATIDYLINOSITOL GLYCAN"/>
    <property type="match status" value="1"/>
</dbReference>
<dbReference type="Proteomes" id="UP001230268">
    <property type="component" value="Unassembled WGS sequence"/>
</dbReference>
<organism evidence="2 3">
    <name type="scientific">Babesia gibsoni</name>
    <dbReference type="NCBI Taxonomy" id="33632"/>
    <lineage>
        <taxon>Eukaryota</taxon>
        <taxon>Sar</taxon>
        <taxon>Alveolata</taxon>
        <taxon>Apicomplexa</taxon>
        <taxon>Aconoidasida</taxon>
        <taxon>Piroplasmida</taxon>
        <taxon>Babesiidae</taxon>
        <taxon>Babesia</taxon>
    </lineage>
</organism>
<dbReference type="InterPro" id="IPR039524">
    <property type="entry name" value="PIGO/GPI13"/>
</dbReference>
<proteinExistence type="predicted"/>
<feature type="transmembrane region" description="Helical" evidence="1">
    <location>
        <begin position="595"/>
        <end position="613"/>
    </location>
</feature>
<dbReference type="GO" id="GO:0005789">
    <property type="term" value="C:endoplasmic reticulum membrane"/>
    <property type="evidence" value="ECO:0007669"/>
    <property type="project" value="TreeGrafter"/>
</dbReference>
<evidence type="ECO:0000313" key="2">
    <source>
        <dbReference type="EMBL" id="KAK1441764.1"/>
    </source>
</evidence>
<feature type="transmembrane region" description="Helical" evidence="1">
    <location>
        <begin position="953"/>
        <end position="974"/>
    </location>
</feature>
<dbReference type="PANTHER" id="PTHR23071:SF1">
    <property type="entry name" value="GPI ETHANOLAMINE PHOSPHATE TRANSFERASE 3"/>
    <property type="match status" value="1"/>
</dbReference>
<dbReference type="EMBL" id="JAVEPI010000005">
    <property type="protein sequence ID" value="KAK1441764.1"/>
    <property type="molecule type" value="Genomic_DNA"/>
</dbReference>
<dbReference type="GO" id="GO:0006506">
    <property type="term" value="P:GPI anchor biosynthetic process"/>
    <property type="evidence" value="ECO:0007669"/>
    <property type="project" value="InterPro"/>
</dbReference>
<evidence type="ECO:0000313" key="3">
    <source>
        <dbReference type="Proteomes" id="UP001230268"/>
    </source>
</evidence>
<accession>A0AAD8LGH4</accession>
<feature type="transmembrane region" description="Helical" evidence="1">
    <location>
        <begin position="1005"/>
        <end position="1023"/>
    </location>
</feature>
<feature type="transmembrane region" description="Helical" evidence="1">
    <location>
        <begin position="751"/>
        <end position="768"/>
    </location>
</feature>
<feature type="transmembrane region" description="Helical" evidence="1">
    <location>
        <begin position="865"/>
        <end position="887"/>
    </location>
</feature>
<feature type="transmembrane region" description="Helical" evidence="1">
    <location>
        <begin position="917"/>
        <end position="941"/>
    </location>
</feature>
<gene>
    <name evidence="2" type="ORF">BgAZ_500960</name>
</gene>
<reference evidence="2" key="1">
    <citation type="submission" date="2023-08" db="EMBL/GenBank/DDBJ databases">
        <title>Draft sequence of the Babesia gibsoni genome.</title>
        <authorList>
            <person name="Yamagishi J.Y."/>
            <person name="Xuan X.X."/>
        </authorList>
    </citation>
    <scope>NUCLEOTIDE SEQUENCE</scope>
    <source>
        <strain evidence="2">Azabu</strain>
    </source>
</reference>
<feature type="transmembrane region" description="Helical" evidence="1">
    <location>
        <begin position="12"/>
        <end position="33"/>
    </location>
</feature>
<dbReference type="GO" id="GO:0051377">
    <property type="term" value="F:mannose-ethanolamine phosphotransferase activity"/>
    <property type="evidence" value="ECO:0007669"/>
    <property type="project" value="TreeGrafter"/>
</dbReference>
<feature type="transmembrane region" description="Helical" evidence="1">
    <location>
        <begin position="718"/>
        <end position="739"/>
    </location>
</feature>
<dbReference type="SUPFAM" id="SSF53649">
    <property type="entry name" value="Alkaline phosphatase-like"/>
    <property type="match status" value="1"/>
</dbReference>
<dbReference type="Gene3D" id="3.40.720.10">
    <property type="entry name" value="Alkaline Phosphatase, subunit A"/>
    <property type="match status" value="1"/>
</dbReference>
<feature type="transmembrane region" description="Helical" evidence="1">
    <location>
        <begin position="1053"/>
        <end position="1074"/>
    </location>
</feature>
<protein>
    <submittedName>
        <fullName evidence="2">Phosphatidylinositol glycan like protein</fullName>
    </submittedName>
</protein>
<keyword evidence="1" id="KW-0472">Membrane</keyword>
<feature type="transmembrane region" description="Helical" evidence="1">
    <location>
        <begin position="980"/>
        <end position="998"/>
    </location>
</feature>
<feature type="transmembrane region" description="Helical" evidence="1">
    <location>
        <begin position="656"/>
        <end position="675"/>
    </location>
</feature>
<name>A0AAD8LGH4_BABGI</name>
<feature type="transmembrane region" description="Helical" evidence="1">
    <location>
        <begin position="545"/>
        <end position="565"/>
    </location>
</feature>
<keyword evidence="1" id="KW-0812">Transmembrane</keyword>
<feature type="transmembrane region" description="Helical" evidence="1">
    <location>
        <begin position="780"/>
        <end position="800"/>
    </location>
</feature>
<dbReference type="AlphaFoldDB" id="A0AAD8LGH4"/>
<sequence>MGAAFRFFEKGLFSLLGLTAAAFIVLSVTLFSLNFEGSNDFKPYTSDRFQLPFPRLFDEFELDGKNPIKSQATITRGKPEVCYRRVAPEYETFVATSSDHLEYVTHKKFVVGGDMPPGWMSYTAVDSALILILDGCRLDYVLHDPLLKPGDTREGHVNRLKVFHEYMDNEKLRNKSRLFQFTAPIPTLTVYSLKTAVTGETRRGRLVTQTNNVMELEIDNAGMQLHKNMEKTCVLGDETFAYFIGKENLTISHTGVGADVFDMEKPDCYVFQHYGELFDACDTSVLHMLAIDHLGHSGNAFTPTMRYYLDEYDNFIRKLLERFHKKKNRMLFSFGDHGQKNNGSHGGHSRDEVDSFFFVHSDMELTEHNDDTCDINNDPSGYARYHNVLNGKASLSYPLNKSAHLNLAIMLTLLKNKPIPFHSEGLLIRNIIPLMKDAKGNVDKELSLKYVAQMYHINSHRLMRALDTTISYEEKSKYTRLYSAVQRRRRVLAPFYSYIRSMGPKQMKYEERMKLYEAYIQHCEKFMVAAKKLFTVTNKTMTPEYMVSAFLFVAFAILLLIYQYLAFWRKYHAAHITENEESLFEGMKFKSTIMILVRPVGEILVAVGLAFSFCKHIEYVDKVNLHRKLLGRDYDMSIFKKIILVFQRILSVEEEIFWFQCVCYALIIFFIFIVLDSPFLLRSYLFLFKEGQKIEEQREHPLPEGKYERRVEELFSMLPLWMLPWLILLLYIIASIMIITSQCAIVSHDIITRHTLVVTLYLALLPFFKRTWSLKPYSLYFNMGMVFFILKASYIIHPFLERRDIGKMIDKWYMDVQELMKTFEMAATCLTVYYVMLMWYLSYISRPSKNAEITTPSHALKTSRINYKLVCAFFTLEYLSLLSHYAFKAEQHIFLDGFVKELASNLSGIGNYKAARVFLGVFTARLSGAIIGLVWLTLVFNPREVIYATKGSPYHRSTSLFLVIANVLFFSVLVSGPKKAIGACILPVMLYNVVSLLFKARIRNKVICFIIFIYMSDFLYFVIGHSDSPTDLDWDAAFLFVDKYIEVPSGGTVFLSFCMTNTISFSALCYLFYLNAERRFLSLQTLGDCASEKGENAKVGSYSEERMGKVMKSTVCMASIG</sequence>
<feature type="transmembrane region" description="Helical" evidence="1">
    <location>
        <begin position="820"/>
        <end position="844"/>
    </location>
</feature>